<reference evidence="1 2" key="1">
    <citation type="submission" date="2016-10" db="EMBL/GenBank/DDBJ databases">
        <authorList>
            <person name="de Groot N.N."/>
        </authorList>
    </citation>
    <scope>NUCLEOTIDE SEQUENCE [LARGE SCALE GENOMIC DNA]</scope>
    <source>
        <strain evidence="1 2">DSM 22007</strain>
    </source>
</reference>
<evidence type="ECO:0000313" key="2">
    <source>
        <dbReference type="Proteomes" id="UP000198634"/>
    </source>
</evidence>
<evidence type="ECO:0000313" key="1">
    <source>
        <dbReference type="EMBL" id="SEP85249.1"/>
    </source>
</evidence>
<dbReference type="AlphaFoldDB" id="A0A1H9B8Q2"/>
<dbReference type="Proteomes" id="UP000198634">
    <property type="component" value="Unassembled WGS sequence"/>
</dbReference>
<dbReference type="EMBL" id="FOEP01000002">
    <property type="protein sequence ID" value="SEP85249.1"/>
    <property type="molecule type" value="Genomic_DNA"/>
</dbReference>
<accession>A0A1H9B8Q2</accession>
<proteinExistence type="predicted"/>
<keyword evidence="2" id="KW-1185">Reference proteome</keyword>
<organism evidence="1 2">
    <name type="scientific">Thalassovita taeanensis</name>
    <dbReference type="NCBI Taxonomy" id="657014"/>
    <lineage>
        <taxon>Bacteria</taxon>
        <taxon>Pseudomonadati</taxon>
        <taxon>Pseudomonadota</taxon>
        <taxon>Alphaproteobacteria</taxon>
        <taxon>Rhodobacterales</taxon>
        <taxon>Roseobacteraceae</taxon>
        <taxon>Thalassovita</taxon>
    </lineage>
</organism>
<protein>
    <recommendedName>
        <fullName evidence="3">Transglutaminase-like superfamily protein</fullName>
    </recommendedName>
</protein>
<name>A0A1H9B8Q2_9RHOB</name>
<gene>
    <name evidence="1" type="ORF">SAMN04488092_102415</name>
</gene>
<sequence>MGEHMTDAHLRLLAQDVRAFLEPQWRMWHLHAGTPDLVTESQGTCGRSSLFLRDVLRNEGYAAEFAAGCPTEGNKGFRSPWGWKGHAWVESCGLILDVTADQFGAQPVLVTGQDDPRYGRGRDTAAPQFIAVRQAAVKELMSLWTTRNQIGRTG</sequence>
<dbReference type="STRING" id="657014.SAMN04488092_102415"/>
<evidence type="ECO:0008006" key="3">
    <source>
        <dbReference type="Google" id="ProtNLM"/>
    </source>
</evidence>